<name>A0ABW5CXD5_9BACT</name>
<organism evidence="2 3">
    <name type="scientific">Pontibacter ruber</name>
    <dbReference type="NCBI Taxonomy" id="1343895"/>
    <lineage>
        <taxon>Bacteria</taxon>
        <taxon>Pseudomonadati</taxon>
        <taxon>Bacteroidota</taxon>
        <taxon>Cytophagia</taxon>
        <taxon>Cytophagales</taxon>
        <taxon>Hymenobacteraceae</taxon>
        <taxon>Pontibacter</taxon>
    </lineage>
</organism>
<dbReference type="EMBL" id="JBHUIM010000002">
    <property type="protein sequence ID" value="MFD2247121.1"/>
    <property type="molecule type" value="Genomic_DNA"/>
</dbReference>
<dbReference type="RefSeq" id="WP_250430057.1">
    <property type="nucleotide sequence ID" value="NZ_JALPRR010000003.1"/>
</dbReference>
<gene>
    <name evidence="2" type="ORF">ACFSKP_12695</name>
</gene>
<feature type="chain" id="PRO_5046676318" evidence="1">
    <location>
        <begin position="28"/>
        <end position="218"/>
    </location>
</feature>
<protein>
    <submittedName>
        <fullName evidence="2">Uncharacterized protein</fullName>
    </submittedName>
</protein>
<dbReference type="Proteomes" id="UP001597374">
    <property type="component" value="Unassembled WGS sequence"/>
</dbReference>
<evidence type="ECO:0000313" key="3">
    <source>
        <dbReference type="Proteomes" id="UP001597374"/>
    </source>
</evidence>
<sequence>MRTFFTQTFAFVATVVLLSSCASSYKAVTPENITYSAKSESNNVVLQYKHGVLAERGNKKYVKKESRNFVQVVAVKLTNNSDQAINVSNDVKFFSGENQFTPLDPNVAHARLKQGVPIYLLYLGFTFTKITSTEMVNGQVTETGSFPIGVILGPGLTLFNMIRAGGANQQMLQNLERYNIANKQILPGETLHGLVVVPNSSYNPLNIKVGTEAVQARQ</sequence>
<keyword evidence="1" id="KW-0732">Signal</keyword>
<dbReference type="PROSITE" id="PS51257">
    <property type="entry name" value="PROKAR_LIPOPROTEIN"/>
    <property type="match status" value="1"/>
</dbReference>
<reference evidence="3" key="1">
    <citation type="journal article" date="2019" name="Int. J. Syst. Evol. Microbiol.">
        <title>The Global Catalogue of Microorganisms (GCM) 10K type strain sequencing project: providing services to taxonomists for standard genome sequencing and annotation.</title>
        <authorList>
            <consortium name="The Broad Institute Genomics Platform"/>
            <consortium name="The Broad Institute Genome Sequencing Center for Infectious Disease"/>
            <person name="Wu L."/>
            <person name="Ma J."/>
        </authorList>
    </citation>
    <scope>NUCLEOTIDE SEQUENCE [LARGE SCALE GENOMIC DNA]</scope>
    <source>
        <strain evidence="3">CGMCC 4.1782</strain>
    </source>
</reference>
<keyword evidence="3" id="KW-1185">Reference proteome</keyword>
<accession>A0ABW5CXD5</accession>
<evidence type="ECO:0000256" key="1">
    <source>
        <dbReference type="SAM" id="SignalP"/>
    </source>
</evidence>
<evidence type="ECO:0000313" key="2">
    <source>
        <dbReference type="EMBL" id="MFD2247121.1"/>
    </source>
</evidence>
<comment type="caution">
    <text evidence="2">The sequence shown here is derived from an EMBL/GenBank/DDBJ whole genome shotgun (WGS) entry which is preliminary data.</text>
</comment>
<proteinExistence type="predicted"/>
<feature type="signal peptide" evidence="1">
    <location>
        <begin position="1"/>
        <end position="27"/>
    </location>
</feature>